<evidence type="ECO:0000259" key="1">
    <source>
        <dbReference type="Pfam" id="PF03372"/>
    </source>
</evidence>
<organism evidence="2 3">
    <name type="scientific">Reticulomyxa filosa</name>
    <dbReference type="NCBI Taxonomy" id="46433"/>
    <lineage>
        <taxon>Eukaryota</taxon>
        <taxon>Sar</taxon>
        <taxon>Rhizaria</taxon>
        <taxon>Retaria</taxon>
        <taxon>Foraminifera</taxon>
        <taxon>Monothalamids</taxon>
        <taxon>Reticulomyxidae</taxon>
        <taxon>Reticulomyxa</taxon>
    </lineage>
</organism>
<reference evidence="2 3" key="1">
    <citation type="journal article" date="2013" name="Curr. Biol.">
        <title>The Genome of the Foraminiferan Reticulomyxa filosa.</title>
        <authorList>
            <person name="Glockner G."/>
            <person name="Hulsmann N."/>
            <person name="Schleicher M."/>
            <person name="Noegel A.A."/>
            <person name="Eichinger L."/>
            <person name="Gallinger C."/>
            <person name="Pawlowski J."/>
            <person name="Sierra R."/>
            <person name="Euteneuer U."/>
            <person name="Pillet L."/>
            <person name="Moustafa A."/>
            <person name="Platzer M."/>
            <person name="Groth M."/>
            <person name="Szafranski K."/>
            <person name="Schliwa M."/>
        </authorList>
    </citation>
    <scope>NUCLEOTIDE SEQUENCE [LARGE SCALE GENOMIC DNA]</scope>
</reference>
<dbReference type="AlphaFoldDB" id="X6N420"/>
<sequence>ALIFFKKRVAMTSSVEHESKEASKEKLTMKHSYLHNYCCKDKLFLSAFAECFNKKHFWQRKGARRQPAKRDSAQVFIKTENLSVYIFDSEKSKWVEKSNEQSKDKTDNANTDEKTAEASDISIKTLQIISFNVWFSDHTWKERQKNLLQILKKKNADIICLQEVTPRFMPGFCEK</sequence>
<evidence type="ECO:0000313" key="3">
    <source>
        <dbReference type="Proteomes" id="UP000023152"/>
    </source>
</evidence>
<comment type="caution">
    <text evidence="2">The sequence shown here is derived from an EMBL/GenBank/DDBJ whole genome shotgun (WGS) entry which is preliminary data.</text>
</comment>
<accession>X6N420</accession>
<dbReference type="Pfam" id="PF03372">
    <property type="entry name" value="Exo_endo_phos"/>
    <property type="match status" value="1"/>
</dbReference>
<dbReference type="InterPro" id="IPR005135">
    <property type="entry name" value="Endo/exonuclease/phosphatase"/>
</dbReference>
<dbReference type="GO" id="GO:0003824">
    <property type="term" value="F:catalytic activity"/>
    <property type="evidence" value="ECO:0007669"/>
    <property type="project" value="InterPro"/>
</dbReference>
<protein>
    <recommendedName>
        <fullName evidence="1">Endonuclease/exonuclease/phosphatase domain-containing protein</fullName>
    </recommendedName>
</protein>
<dbReference type="Gene3D" id="3.60.10.10">
    <property type="entry name" value="Endonuclease/exonuclease/phosphatase"/>
    <property type="match status" value="1"/>
</dbReference>
<dbReference type="Proteomes" id="UP000023152">
    <property type="component" value="Unassembled WGS sequence"/>
</dbReference>
<keyword evidence="3" id="KW-1185">Reference proteome</keyword>
<proteinExistence type="predicted"/>
<evidence type="ECO:0000313" key="2">
    <source>
        <dbReference type="EMBL" id="ETO20489.1"/>
    </source>
</evidence>
<feature type="non-terminal residue" evidence="2">
    <location>
        <position position="1"/>
    </location>
</feature>
<feature type="domain" description="Endonuclease/exonuclease/phosphatase" evidence="1">
    <location>
        <begin position="129"/>
        <end position="167"/>
    </location>
</feature>
<name>X6N420_RETFI</name>
<dbReference type="InterPro" id="IPR036691">
    <property type="entry name" value="Endo/exonu/phosph_ase_sf"/>
</dbReference>
<gene>
    <name evidence="2" type="ORF">RFI_16728</name>
</gene>
<dbReference type="SUPFAM" id="SSF56219">
    <property type="entry name" value="DNase I-like"/>
    <property type="match status" value="1"/>
</dbReference>
<dbReference type="EMBL" id="ASPP01012552">
    <property type="protein sequence ID" value="ETO20489.1"/>
    <property type="molecule type" value="Genomic_DNA"/>
</dbReference>